<feature type="region of interest" description="Disordered" evidence="1">
    <location>
        <begin position="138"/>
        <end position="339"/>
    </location>
</feature>
<feature type="compositionally biased region" description="Polar residues" evidence="1">
    <location>
        <begin position="197"/>
        <end position="210"/>
    </location>
</feature>
<feature type="compositionally biased region" description="Basic and acidic residues" evidence="1">
    <location>
        <begin position="326"/>
        <end position="339"/>
    </location>
</feature>
<evidence type="ECO:0000313" key="3">
    <source>
        <dbReference type="Proteomes" id="UP000324897"/>
    </source>
</evidence>
<evidence type="ECO:0000256" key="1">
    <source>
        <dbReference type="SAM" id="MobiDB-lite"/>
    </source>
</evidence>
<name>A0A5J9WSX2_9POAL</name>
<feature type="compositionally biased region" description="Polar residues" evidence="1">
    <location>
        <begin position="181"/>
        <end position="190"/>
    </location>
</feature>
<proteinExistence type="predicted"/>
<feature type="compositionally biased region" description="Basic and acidic residues" evidence="1">
    <location>
        <begin position="171"/>
        <end position="180"/>
    </location>
</feature>
<keyword evidence="3" id="KW-1185">Reference proteome</keyword>
<accession>A0A5J9WSX2</accession>
<comment type="caution">
    <text evidence="2">The sequence shown here is derived from an EMBL/GenBank/DDBJ whole genome shotgun (WGS) entry which is preliminary data.</text>
</comment>
<feature type="compositionally biased region" description="Basic and acidic residues" evidence="1">
    <location>
        <begin position="212"/>
        <end position="223"/>
    </location>
</feature>
<dbReference type="Gramene" id="TVU50480">
    <property type="protein sequence ID" value="TVU50480"/>
    <property type="gene ID" value="EJB05_01852"/>
</dbReference>
<dbReference type="Proteomes" id="UP000324897">
    <property type="component" value="Chromosome 6"/>
</dbReference>
<organism evidence="2 3">
    <name type="scientific">Eragrostis curvula</name>
    <name type="common">weeping love grass</name>
    <dbReference type="NCBI Taxonomy" id="38414"/>
    <lineage>
        <taxon>Eukaryota</taxon>
        <taxon>Viridiplantae</taxon>
        <taxon>Streptophyta</taxon>
        <taxon>Embryophyta</taxon>
        <taxon>Tracheophyta</taxon>
        <taxon>Spermatophyta</taxon>
        <taxon>Magnoliopsida</taxon>
        <taxon>Liliopsida</taxon>
        <taxon>Poales</taxon>
        <taxon>Poaceae</taxon>
        <taxon>PACMAD clade</taxon>
        <taxon>Chloridoideae</taxon>
        <taxon>Eragrostideae</taxon>
        <taxon>Eragrostidinae</taxon>
        <taxon>Eragrostis</taxon>
    </lineage>
</organism>
<reference evidence="2 3" key="1">
    <citation type="journal article" date="2019" name="Sci. Rep.">
        <title>A high-quality genome of Eragrostis curvula grass provides insights into Poaceae evolution and supports new strategies to enhance forage quality.</title>
        <authorList>
            <person name="Carballo J."/>
            <person name="Santos B.A.C.M."/>
            <person name="Zappacosta D."/>
            <person name="Garbus I."/>
            <person name="Selva J.P."/>
            <person name="Gallo C.A."/>
            <person name="Diaz A."/>
            <person name="Albertini E."/>
            <person name="Caccamo M."/>
            <person name="Echenique V."/>
        </authorList>
    </citation>
    <scope>NUCLEOTIDE SEQUENCE [LARGE SCALE GENOMIC DNA]</scope>
    <source>
        <strain evidence="3">cv. Victoria</strain>
        <tissue evidence="2">Leaf</tissue>
    </source>
</reference>
<evidence type="ECO:0000313" key="2">
    <source>
        <dbReference type="EMBL" id="TVU50480.1"/>
    </source>
</evidence>
<sequence>MVIHLVTHALPHVHKGSFGNLYQGIILLLPSLLPDPSSSHNPALATPRSILVLETSTPCPPAPFAIFPTAAVPIHPRCCPRPLTLPSTTDGLSSPKTLMAPGHTPRKVLHQEGFEPNYENAIRQKKLDTIQSKFAGQIGGSASTRSKAAIDKASQVSEGKGWSGRRCKRVVAPDRQRTRELANSNDTTQKGALGDKSQAQDQGTRTQEGGTQEDHRQVHEEGTRPIFLAEEVTSTQEEGTPEDESQVKDEGTRPILLAEKVTSTQEEGTPEDESQAQDEGTHPILLAEEVTSTQEEGTLEDESQAQDEGTRPILLAEEVISTQEGGTHEDQRQVQEEEA</sequence>
<feature type="non-terminal residue" evidence="2">
    <location>
        <position position="1"/>
    </location>
</feature>
<protein>
    <submittedName>
        <fullName evidence="2">Uncharacterized protein</fullName>
    </submittedName>
</protein>
<dbReference type="AlphaFoldDB" id="A0A5J9WSX2"/>
<dbReference type="EMBL" id="RWGY01000002">
    <property type="protein sequence ID" value="TVU50480.1"/>
    <property type="molecule type" value="Genomic_DNA"/>
</dbReference>
<gene>
    <name evidence="2" type="ORF">EJB05_01852</name>
</gene>